<accession>A0A835IMT1</accession>
<dbReference type="OrthoDB" id="773033at2759"/>
<feature type="compositionally biased region" description="Basic and acidic residues" evidence="1">
    <location>
        <begin position="59"/>
        <end position="75"/>
    </location>
</feature>
<dbReference type="Proteomes" id="UP000631114">
    <property type="component" value="Unassembled WGS sequence"/>
</dbReference>
<dbReference type="PANTHER" id="PTHR35111">
    <property type="entry name" value="F10A5.9-RELATED"/>
    <property type="match status" value="1"/>
</dbReference>
<keyword evidence="3" id="KW-1185">Reference proteome</keyword>
<reference evidence="2 3" key="1">
    <citation type="submission" date="2020-10" db="EMBL/GenBank/DDBJ databases">
        <title>The Coptis chinensis genome and diversification of protoberbering-type alkaloids.</title>
        <authorList>
            <person name="Wang B."/>
            <person name="Shu S."/>
            <person name="Song C."/>
            <person name="Liu Y."/>
        </authorList>
    </citation>
    <scope>NUCLEOTIDE SEQUENCE [LARGE SCALE GENOMIC DNA]</scope>
    <source>
        <strain evidence="2">HL-2020</strain>
        <tissue evidence="2">Leaf</tissue>
    </source>
</reference>
<evidence type="ECO:0000313" key="2">
    <source>
        <dbReference type="EMBL" id="KAF9618463.1"/>
    </source>
</evidence>
<evidence type="ECO:0000313" key="3">
    <source>
        <dbReference type="Proteomes" id="UP000631114"/>
    </source>
</evidence>
<name>A0A835IMT1_9MAGN</name>
<comment type="caution">
    <text evidence="2">The sequence shown here is derived from an EMBL/GenBank/DDBJ whole genome shotgun (WGS) entry which is preliminary data.</text>
</comment>
<dbReference type="PANTHER" id="PTHR35111:SF1">
    <property type="entry name" value="OS04G0115900 PROTEIN"/>
    <property type="match status" value="1"/>
</dbReference>
<dbReference type="EMBL" id="JADFTS010000002">
    <property type="protein sequence ID" value="KAF9618463.1"/>
    <property type="molecule type" value="Genomic_DNA"/>
</dbReference>
<gene>
    <name evidence="2" type="ORF">IFM89_001186</name>
</gene>
<feature type="region of interest" description="Disordered" evidence="1">
    <location>
        <begin position="53"/>
        <end position="75"/>
    </location>
</feature>
<evidence type="ECO:0008006" key="4">
    <source>
        <dbReference type="Google" id="ProtNLM"/>
    </source>
</evidence>
<organism evidence="2 3">
    <name type="scientific">Coptis chinensis</name>
    <dbReference type="NCBI Taxonomy" id="261450"/>
    <lineage>
        <taxon>Eukaryota</taxon>
        <taxon>Viridiplantae</taxon>
        <taxon>Streptophyta</taxon>
        <taxon>Embryophyta</taxon>
        <taxon>Tracheophyta</taxon>
        <taxon>Spermatophyta</taxon>
        <taxon>Magnoliopsida</taxon>
        <taxon>Ranunculales</taxon>
        <taxon>Ranunculaceae</taxon>
        <taxon>Coptidoideae</taxon>
        <taxon>Coptis</taxon>
    </lineage>
</organism>
<dbReference type="AlphaFoldDB" id="A0A835IMT1"/>
<evidence type="ECO:0000256" key="1">
    <source>
        <dbReference type="SAM" id="MobiDB-lite"/>
    </source>
</evidence>
<feature type="compositionally biased region" description="Polar residues" evidence="1">
    <location>
        <begin position="99"/>
        <end position="109"/>
    </location>
</feature>
<sequence>MKGRRNMKSSLCIPRLRGINNSKNTRVSPLSLLERFREAVFRLIMLTALSKTTRGCDNGSDHVPRSRPYYHQDQHNSDAVADCIEFIKKSASPEENRDSYASSSMNSDDQNVFPVLSVM</sequence>
<protein>
    <recommendedName>
        <fullName evidence="4">Josephin-like protein</fullName>
    </recommendedName>
</protein>
<feature type="region of interest" description="Disordered" evidence="1">
    <location>
        <begin position="90"/>
        <end position="109"/>
    </location>
</feature>
<proteinExistence type="predicted"/>